<comment type="caution">
    <text evidence="1">The sequence shown here is derived from an EMBL/GenBank/DDBJ whole genome shotgun (WGS) entry which is preliminary data.</text>
</comment>
<proteinExistence type="predicted"/>
<name>A0ABV7YID5_9ACTN</name>
<organism evidence="1 2">
    <name type="scientific">Tenggerimyces flavus</name>
    <dbReference type="NCBI Taxonomy" id="1708749"/>
    <lineage>
        <taxon>Bacteria</taxon>
        <taxon>Bacillati</taxon>
        <taxon>Actinomycetota</taxon>
        <taxon>Actinomycetes</taxon>
        <taxon>Propionibacteriales</taxon>
        <taxon>Nocardioidaceae</taxon>
        <taxon>Tenggerimyces</taxon>
    </lineage>
</organism>
<evidence type="ECO:0000313" key="2">
    <source>
        <dbReference type="Proteomes" id="UP001595699"/>
    </source>
</evidence>
<accession>A0ABV7YID5</accession>
<evidence type="ECO:0000313" key="1">
    <source>
        <dbReference type="EMBL" id="MFC3764722.1"/>
    </source>
</evidence>
<gene>
    <name evidence="1" type="ORF">ACFOUW_28045</name>
</gene>
<dbReference type="RefSeq" id="WP_205121615.1">
    <property type="nucleotide sequence ID" value="NZ_JAFBCM010000001.1"/>
</dbReference>
<dbReference type="Proteomes" id="UP001595699">
    <property type="component" value="Unassembled WGS sequence"/>
</dbReference>
<dbReference type="EMBL" id="JBHRZH010000032">
    <property type="protein sequence ID" value="MFC3764722.1"/>
    <property type="molecule type" value="Genomic_DNA"/>
</dbReference>
<sequence length="45" mass="4968">MEVARALTWERALRQARSDELDASYATAPIRCLHSLLDDSHLGGA</sequence>
<keyword evidence="2" id="KW-1185">Reference proteome</keyword>
<reference evidence="2" key="1">
    <citation type="journal article" date="2019" name="Int. J. Syst. Evol. Microbiol.">
        <title>The Global Catalogue of Microorganisms (GCM) 10K type strain sequencing project: providing services to taxonomists for standard genome sequencing and annotation.</title>
        <authorList>
            <consortium name="The Broad Institute Genomics Platform"/>
            <consortium name="The Broad Institute Genome Sequencing Center for Infectious Disease"/>
            <person name="Wu L."/>
            <person name="Ma J."/>
        </authorList>
    </citation>
    <scope>NUCLEOTIDE SEQUENCE [LARGE SCALE GENOMIC DNA]</scope>
    <source>
        <strain evidence="2">CGMCC 4.7241</strain>
    </source>
</reference>
<protein>
    <submittedName>
        <fullName evidence="1">Uncharacterized protein</fullName>
    </submittedName>
</protein>